<accession>A0A0W0TQM0</accession>
<feature type="chain" id="PRO_5006774455" description="Flagella basal body P-ring formation protein FlgA" evidence="7">
    <location>
        <begin position="20"/>
        <end position="232"/>
    </location>
</feature>
<dbReference type="GO" id="GO:0042597">
    <property type="term" value="C:periplasmic space"/>
    <property type="evidence" value="ECO:0007669"/>
    <property type="project" value="UniProtKB-SubCell"/>
</dbReference>
<keyword evidence="4 7" id="KW-0732">Signal</keyword>
<evidence type="ECO:0000256" key="4">
    <source>
        <dbReference type="ARBA" id="ARBA00022729"/>
    </source>
</evidence>
<feature type="domain" description="SAF" evidence="8">
    <location>
        <begin position="107"/>
        <end position="169"/>
    </location>
</feature>
<evidence type="ECO:0000313" key="9">
    <source>
        <dbReference type="EMBL" id="KTC97956.1"/>
    </source>
</evidence>
<protein>
    <recommendedName>
        <fullName evidence="3 7">Flagella basal body P-ring formation protein FlgA</fullName>
    </recommendedName>
</protein>
<evidence type="ECO:0000313" key="10">
    <source>
        <dbReference type="Proteomes" id="UP000054773"/>
    </source>
</evidence>
<evidence type="ECO:0000259" key="8">
    <source>
        <dbReference type="SMART" id="SM00858"/>
    </source>
</evidence>
<dbReference type="InterPro" id="IPR013974">
    <property type="entry name" value="SAF"/>
</dbReference>
<dbReference type="CDD" id="cd11614">
    <property type="entry name" value="SAF_CpaB_FlgA_like"/>
    <property type="match status" value="1"/>
</dbReference>
<dbReference type="InterPro" id="IPR017585">
    <property type="entry name" value="SAF_FlgA"/>
</dbReference>
<comment type="function">
    <text evidence="6 7">Involved in the assembly process of the P-ring formation. It may associate with FlgF on the rod constituting a structure essential for the P-ring assembly or may act as a modulator protein for the P-ring assembly.</text>
</comment>
<dbReference type="PANTHER" id="PTHR36307">
    <property type="entry name" value="FLAGELLA BASAL BODY P-RING FORMATION PROTEIN FLGA"/>
    <property type="match status" value="1"/>
</dbReference>
<dbReference type="InterPro" id="IPR039246">
    <property type="entry name" value="Flagellar_FlgA"/>
</dbReference>
<evidence type="ECO:0000256" key="3">
    <source>
        <dbReference type="ARBA" id="ARBA00014754"/>
    </source>
</evidence>
<evidence type="ECO:0000256" key="7">
    <source>
        <dbReference type="RuleBase" id="RU362063"/>
    </source>
</evidence>
<dbReference type="InterPro" id="IPR041231">
    <property type="entry name" value="FlgA_N"/>
</dbReference>
<keyword evidence="7" id="KW-1005">Bacterial flagellum biogenesis</keyword>
<dbReference type="Pfam" id="PF13144">
    <property type="entry name" value="ChapFlgA"/>
    <property type="match status" value="1"/>
</dbReference>
<name>A0A0W0TQM0_LEGER</name>
<dbReference type="PANTHER" id="PTHR36307:SF1">
    <property type="entry name" value="FLAGELLA BASAL BODY P-RING FORMATION PROTEIN FLGA"/>
    <property type="match status" value="1"/>
</dbReference>
<comment type="caution">
    <text evidence="9">The sequence shown here is derived from an EMBL/GenBank/DDBJ whole genome shotgun (WGS) entry which is preliminary data.</text>
</comment>
<evidence type="ECO:0000256" key="2">
    <source>
        <dbReference type="ARBA" id="ARBA00010474"/>
    </source>
</evidence>
<reference evidence="9 10" key="1">
    <citation type="submission" date="2015-11" db="EMBL/GenBank/DDBJ databases">
        <title>Genomic analysis of 38 Legionella species identifies large and diverse effector repertoires.</title>
        <authorList>
            <person name="Burstein D."/>
            <person name="Amaro F."/>
            <person name="Zusman T."/>
            <person name="Lifshitz Z."/>
            <person name="Cohen O."/>
            <person name="Gilbert J.A."/>
            <person name="Pupko T."/>
            <person name="Shuman H.A."/>
            <person name="Segal G."/>
        </authorList>
    </citation>
    <scope>NUCLEOTIDE SEQUENCE [LARGE SCALE GENOMIC DNA]</scope>
    <source>
        <strain evidence="9 10">SE-32A-C8</strain>
    </source>
</reference>
<keyword evidence="9" id="KW-0282">Flagellum</keyword>
<dbReference type="AlphaFoldDB" id="A0A0W0TQM0"/>
<dbReference type="Gene3D" id="3.90.1210.10">
    <property type="entry name" value="Antifreeze-like/N-acetylneuraminic acid synthase C-terminal domain"/>
    <property type="match status" value="1"/>
</dbReference>
<gene>
    <name evidence="9" type="primary">flgA</name>
    <name evidence="9" type="ORF">Lery_1010</name>
</gene>
<sequence length="232" mass="25905">MKRILAGLLLFLSAPWAFADTQSHEVLKQHIETYLLNQLTVQYEGHVKVTTESIDPRLQLKRCADEKLEVFNPYKTALTGSTTMGIRCQEIDNHWTLYIPARITIEKPVVVAKRNLLRGTVISEQDVQLAPMDIAQLKQGYFSDLTEVTGQVATYTIYQGNPIQPRSLGNQILIHKGEQVSIQALSESFKITMVGVALNDGALNDVIRVKNITSKKTVEGRVSGRSEVKVSL</sequence>
<dbReference type="GO" id="GO:0044780">
    <property type="term" value="P:bacterial-type flagellum assembly"/>
    <property type="evidence" value="ECO:0007669"/>
    <property type="project" value="InterPro"/>
</dbReference>
<dbReference type="STRING" id="448.Lery_1010"/>
<dbReference type="Pfam" id="PF17656">
    <property type="entry name" value="ChapFlgA_N"/>
    <property type="match status" value="1"/>
</dbReference>
<dbReference type="PATRIC" id="fig|448.7.peg.1058"/>
<feature type="signal peptide" evidence="7">
    <location>
        <begin position="1"/>
        <end position="19"/>
    </location>
</feature>
<organism evidence="9 10">
    <name type="scientific">Legionella erythra</name>
    <dbReference type="NCBI Taxonomy" id="448"/>
    <lineage>
        <taxon>Bacteria</taxon>
        <taxon>Pseudomonadati</taxon>
        <taxon>Pseudomonadota</taxon>
        <taxon>Gammaproteobacteria</taxon>
        <taxon>Legionellales</taxon>
        <taxon>Legionellaceae</taxon>
        <taxon>Legionella</taxon>
    </lineage>
</organism>
<dbReference type="Proteomes" id="UP000054773">
    <property type="component" value="Unassembled WGS sequence"/>
</dbReference>
<evidence type="ECO:0000256" key="1">
    <source>
        <dbReference type="ARBA" id="ARBA00004418"/>
    </source>
</evidence>
<dbReference type="SMART" id="SM00858">
    <property type="entry name" value="SAF"/>
    <property type="match status" value="1"/>
</dbReference>
<evidence type="ECO:0000256" key="6">
    <source>
        <dbReference type="ARBA" id="ARBA00025643"/>
    </source>
</evidence>
<dbReference type="EMBL" id="LNYA01000023">
    <property type="protein sequence ID" value="KTC97956.1"/>
    <property type="molecule type" value="Genomic_DNA"/>
</dbReference>
<keyword evidence="5 7" id="KW-0574">Periplasm</keyword>
<dbReference type="Gene3D" id="2.30.30.760">
    <property type="match status" value="1"/>
</dbReference>
<proteinExistence type="inferred from homology"/>
<dbReference type="NCBIfam" id="TIGR03170">
    <property type="entry name" value="flgA_cterm"/>
    <property type="match status" value="1"/>
</dbReference>
<dbReference type="RefSeq" id="WP_058526176.1">
    <property type="nucleotide sequence ID" value="NZ_CAAAHY010000006.1"/>
</dbReference>
<keyword evidence="9" id="KW-0966">Cell projection</keyword>
<keyword evidence="9" id="KW-0969">Cilium</keyword>
<comment type="subcellular location">
    <subcellularLocation>
        <location evidence="1 7">Periplasm</location>
    </subcellularLocation>
</comment>
<evidence type="ECO:0000256" key="5">
    <source>
        <dbReference type="ARBA" id="ARBA00022764"/>
    </source>
</evidence>
<keyword evidence="10" id="KW-1185">Reference proteome</keyword>
<comment type="similarity">
    <text evidence="2 7">Belongs to the FlgA family.</text>
</comment>